<evidence type="ECO:0008006" key="3">
    <source>
        <dbReference type="Google" id="ProtNLM"/>
    </source>
</evidence>
<dbReference type="EMBL" id="CAUYUJ010014926">
    <property type="protein sequence ID" value="CAK0847730.1"/>
    <property type="molecule type" value="Genomic_DNA"/>
</dbReference>
<comment type="caution">
    <text evidence="1">The sequence shown here is derived from an EMBL/GenBank/DDBJ whole genome shotgun (WGS) entry which is preliminary data.</text>
</comment>
<name>A0ABN9TNX8_9DINO</name>
<keyword evidence="2" id="KW-1185">Reference proteome</keyword>
<evidence type="ECO:0000313" key="1">
    <source>
        <dbReference type="EMBL" id="CAK0847730.1"/>
    </source>
</evidence>
<evidence type="ECO:0000313" key="2">
    <source>
        <dbReference type="Proteomes" id="UP001189429"/>
    </source>
</evidence>
<organism evidence="1 2">
    <name type="scientific">Prorocentrum cordatum</name>
    <dbReference type="NCBI Taxonomy" id="2364126"/>
    <lineage>
        <taxon>Eukaryota</taxon>
        <taxon>Sar</taxon>
        <taxon>Alveolata</taxon>
        <taxon>Dinophyceae</taxon>
        <taxon>Prorocentrales</taxon>
        <taxon>Prorocentraceae</taxon>
        <taxon>Prorocentrum</taxon>
    </lineage>
</organism>
<reference evidence="1" key="1">
    <citation type="submission" date="2023-10" db="EMBL/GenBank/DDBJ databases">
        <authorList>
            <person name="Chen Y."/>
            <person name="Shah S."/>
            <person name="Dougan E. K."/>
            <person name="Thang M."/>
            <person name="Chan C."/>
        </authorList>
    </citation>
    <scope>NUCLEOTIDE SEQUENCE [LARGE SCALE GENOMIC DNA]</scope>
</reference>
<proteinExistence type="predicted"/>
<accession>A0ABN9TNX8</accession>
<dbReference type="Proteomes" id="UP001189429">
    <property type="component" value="Unassembled WGS sequence"/>
</dbReference>
<gene>
    <name evidence="1" type="ORF">PCOR1329_LOCUS40861</name>
</gene>
<protein>
    <recommendedName>
        <fullName evidence="3">Endonuclease/exonuclease/phosphatase domain-containing protein</fullName>
    </recommendedName>
</protein>
<sequence length="308" mass="34372">MPTLRAFAQRHELRLRYGRGSEQVLCSTFQVKHSWMMRFFDVTASGDVLQKSVSRQTRDAIGIARRSARPTLHIVPVTVQHSQGSKEQLRAQNASELGRLQRQASSPTARFAGGRRALQISVERPAALLEAALLAQLEGRVGHVVLRALGRAPNWGSAGTKCARSRVLRIDVVGQGFQLVHFNIHNHGLNTMQIDEICAEIDAARVRAAADPLHFLVIVQGDLNFGPDEALLLRSEQPVPRHVFESPLFRQRIEGMFKDGAGAETLCSAAVYQEHFKDMLKEDVHVQYGVKIFLSPVGWWRPRLPQLA</sequence>